<comment type="caution">
    <text evidence="8">The sequence shown here is derived from an EMBL/GenBank/DDBJ whole genome shotgun (WGS) entry which is preliminary data.</text>
</comment>
<dbReference type="FunFam" id="3.80.10.10:FF:000400">
    <property type="entry name" value="Nuclear pore complex protein NUP107"/>
    <property type="match status" value="1"/>
</dbReference>
<dbReference type="PANTHER" id="PTHR48059:SF30">
    <property type="entry name" value="OS06G0587000 PROTEIN"/>
    <property type="match status" value="1"/>
</dbReference>
<comment type="subcellular location">
    <subcellularLocation>
        <location evidence="1">Cell envelope</location>
    </subcellularLocation>
    <subcellularLocation>
        <location evidence="2">Membrane</location>
    </subcellularLocation>
</comment>
<keyword evidence="5 7" id="KW-0472">Membrane</keyword>
<protein>
    <submittedName>
        <fullName evidence="8">Receptor-like protein kinase</fullName>
    </submittedName>
</protein>
<dbReference type="AlphaFoldDB" id="A0A9N8DBU9"/>
<keyword evidence="9" id="KW-1185">Reference proteome</keyword>
<dbReference type="SUPFAM" id="SSF52058">
    <property type="entry name" value="L domain-like"/>
    <property type="match status" value="1"/>
</dbReference>
<name>A0A9N8DBU9_9STRA</name>
<dbReference type="InterPro" id="IPR001611">
    <property type="entry name" value="Leu-rich_rpt"/>
</dbReference>
<feature type="region of interest" description="Disordered" evidence="6">
    <location>
        <begin position="1"/>
        <end position="38"/>
    </location>
</feature>
<dbReference type="Proteomes" id="UP001153069">
    <property type="component" value="Unassembled WGS sequence"/>
</dbReference>
<feature type="transmembrane region" description="Helical" evidence="7">
    <location>
        <begin position="422"/>
        <end position="442"/>
    </location>
</feature>
<evidence type="ECO:0000256" key="5">
    <source>
        <dbReference type="ARBA" id="ARBA00023136"/>
    </source>
</evidence>
<feature type="region of interest" description="Disordered" evidence="6">
    <location>
        <begin position="295"/>
        <end position="388"/>
    </location>
</feature>
<reference evidence="8" key="1">
    <citation type="submission" date="2020-06" db="EMBL/GenBank/DDBJ databases">
        <authorList>
            <consortium name="Plant Systems Biology data submission"/>
        </authorList>
    </citation>
    <scope>NUCLEOTIDE SEQUENCE</scope>
    <source>
        <strain evidence="8">D6</strain>
    </source>
</reference>
<dbReference type="OrthoDB" id="45774at2759"/>
<organism evidence="8 9">
    <name type="scientific">Seminavis robusta</name>
    <dbReference type="NCBI Taxonomy" id="568900"/>
    <lineage>
        <taxon>Eukaryota</taxon>
        <taxon>Sar</taxon>
        <taxon>Stramenopiles</taxon>
        <taxon>Ochrophyta</taxon>
        <taxon>Bacillariophyta</taxon>
        <taxon>Bacillariophyceae</taxon>
        <taxon>Bacillariophycidae</taxon>
        <taxon>Naviculales</taxon>
        <taxon>Naviculaceae</taxon>
        <taxon>Seminavis</taxon>
    </lineage>
</organism>
<keyword evidence="8" id="KW-0808">Transferase</keyword>
<evidence type="ECO:0000256" key="7">
    <source>
        <dbReference type="SAM" id="Phobius"/>
    </source>
</evidence>
<keyword evidence="4" id="KW-0677">Repeat</keyword>
<sequence length="744" mass="81483">MMGDRYASGDYNSSRPRMADDGGYHADDGYNADDYTRSRQYHHNEYGYHYSAPPATRHGTHNDGYDAASVNYRGGQHDIQPHPVADRRQYGDIHGYGDRLSASPKDYNGAPQQQPIPDFHGTEQQPYSDDDLHAFAAEEIRRRQDDPSVVYPDTLHFGQDDQTIVSNVTDLHTVHYQTDFYPSLQHVPDDETVEDPFHRPINSGRQAPREGIDGPPTHQQNGHFPRHNDRTMALQEETEGESTSQVGTLSTGINSRATSMSDAQIKDDAKKMATGPQDDNPPTLSIPAAQAAKADIPLKQSDDASKSTSGEKGPLCQQPKENQDTQDSGQQEDCGPRIATKHIPPSKLSQALAASTNSNEGFPGAFHQGGGPNIHHDESRESGNHATESTLVAEVSAADQKGAEKLSESPDNNNKNTKTRSLTLLVTLCLVVLVVIATIGGVCGSGMCGGGSEQGSMAHSFGPTSEKYLEYQRAILDVFGDDYFEGKEDETPQYKAFDWILNRDVVSPQDDQFIQRFIMAVLYFHTTQSQHWLNCGDKALETCETLEGRFLGSNWLSTTNECIWGGVACDHNAFGDVTELTLTSNKLNGQLPTELALLSKLTILNLRDNDYLTGTLPSELYTLTALEELNLSGNSFSGDISTEIGLMTSLSKLDLSSNDFLGRLPDEQLSLLSGLYQLDVSYNEGLHGKIPQAVCDNVHSHADLAEEIVIKADCLAYMVVRTRFTCPEGCCTECCDNGGCFPAD</sequence>
<feature type="compositionally biased region" description="Basic and acidic residues" evidence="6">
    <location>
        <begin position="17"/>
        <end position="38"/>
    </location>
</feature>
<feature type="compositionally biased region" description="Basic and acidic residues" evidence="6">
    <location>
        <begin position="374"/>
        <end position="383"/>
    </location>
</feature>
<dbReference type="InterPro" id="IPR032675">
    <property type="entry name" value="LRR_dom_sf"/>
</dbReference>
<dbReference type="InterPro" id="IPR051848">
    <property type="entry name" value="PGIP"/>
</dbReference>
<accession>A0A9N8DBU9</accession>
<evidence type="ECO:0000256" key="3">
    <source>
        <dbReference type="ARBA" id="ARBA00022729"/>
    </source>
</evidence>
<gene>
    <name evidence="8" type="ORF">SEMRO_49_G028500.1</name>
</gene>
<evidence type="ECO:0000256" key="2">
    <source>
        <dbReference type="ARBA" id="ARBA00004370"/>
    </source>
</evidence>
<dbReference type="PANTHER" id="PTHR48059">
    <property type="entry name" value="POLYGALACTURONASE INHIBITOR 1"/>
    <property type="match status" value="1"/>
</dbReference>
<keyword evidence="3" id="KW-0732">Signal</keyword>
<evidence type="ECO:0000256" key="6">
    <source>
        <dbReference type="SAM" id="MobiDB-lite"/>
    </source>
</evidence>
<keyword evidence="8" id="KW-0418">Kinase</keyword>
<feature type="region of interest" description="Disordered" evidence="6">
    <location>
        <begin position="186"/>
        <end position="260"/>
    </location>
</feature>
<dbReference type="Gene3D" id="3.80.10.10">
    <property type="entry name" value="Ribonuclease Inhibitor"/>
    <property type="match status" value="1"/>
</dbReference>
<keyword evidence="8" id="KW-0675">Receptor</keyword>
<evidence type="ECO:0000256" key="4">
    <source>
        <dbReference type="ARBA" id="ARBA00022737"/>
    </source>
</evidence>
<dbReference type="GO" id="GO:0016301">
    <property type="term" value="F:kinase activity"/>
    <property type="evidence" value="ECO:0007669"/>
    <property type="project" value="UniProtKB-KW"/>
</dbReference>
<dbReference type="GO" id="GO:0016020">
    <property type="term" value="C:membrane"/>
    <property type="evidence" value="ECO:0007669"/>
    <property type="project" value="UniProtKB-SubCell"/>
</dbReference>
<evidence type="ECO:0000313" key="9">
    <source>
        <dbReference type="Proteomes" id="UP001153069"/>
    </source>
</evidence>
<evidence type="ECO:0000313" key="8">
    <source>
        <dbReference type="EMBL" id="CAB9498930.1"/>
    </source>
</evidence>
<feature type="compositionally biased region" description="Polar residues" evidence="6">
    <location>
        <begin position="347"/>
        <end position="360"/>
    </location>
</feature>
<proteinExistence type="predicted"/>
<evidence type="ECO:0000256" key="1">
    <source>
        <dbReference type="ARBA" id="ARBA00004196"/>
    </source>
</evidence>
<keyword evidence="7" id="KW-0812">Transmembrane</keyword>
<keyword evidence="7" id="KW-1133">Transmembrane helix</keyword>
<feature type="compositionally biased region" description="Polar residues" evidence="6">
    <location>
        <begin position="241"/>
        <end position="260"/>
    </location>
</feature>
<dbReference type="Pfam" id="PF00560">
    <property type="entry name" value="LRR_1"/>
    <property type="match status" value="1"/>
</dbReference>
<dbReference type="EMBL" id="CAICTM010000049">
    <property type="protein sequence ID" value="CAB9498930.1"/>
    <property type="molecule type" value="Genomic_DNA"/>
</dbReference>